<evidence type="ECO:0000256" key="1">
    <source>
        <dbReference type="ARBA" id="ARBA00022475"/>
    </source>
</evidence>
<keyword evidence="6 10" id="KW-0443">Lipid metabolism</keyword>
<reference evidence="11" key="2">
    <citation type="submission" date="2020-09" db="EMBL/GenBank/DDBJ databases">
        <authorList>
            <person name="Sun Q."/>
            <person name="Zhou Y."/>
        </authorList>
    </citation>
    <scope>NUCLEOTIDE SEQUENCE</scope>
    <source>
        <strain evidence="11">CGMCC 1.15493</strain>
    </source>
</reference>
<evidence type="ECO:0000256" key="7">
    <source>
        <dbReference type="ARBA" id="ARBA00023136"/>
    </source>
</evidence>
<evidence type="ECO:0000313" key="11">
    <source>
        <dbReference type="EMBL" id="GGD25639.1"/>
    </source>
</evidence>
<keyword evidence="3 10" id="KW-0808">Transferase</keyword>
<dbReference type="SMART" id="SM01207">
    <property type="entry name" value="G3P_acyltransf"/>
    <property type="match status" value="1"/>
</dbReference>
<evidence type="ECO:0000313" key="12">
    <source>
        <dbReference type="Proteomes" id="UP000613160"/>
    </source>
</evidence>
<protein>
    <recommendedName>
        <fullName evidence="10">Glycerol-3-phosphate acyltransferase</fullName>
    </recommendedName>
    <alternativeName>
        <fullName evidence="10">Acyl-PO4 G3P acyltransferase</fullName>
    </alternativeName>
    <alternativeName>
        <fullName evidence="10">Acyl-phosphate--glycerol-3-phosphate acyltransferase</fullName>
    </alternativeName>
    <alternativeName>
        <fullName evidence="10">G3P acyltransferase</fullName>
        <shortName evidence="10">GPAT</shortName>
        <ecNumber evidence="10">2.3.1.275</ecNumber>
    </alternativeName>
    <alternativeName>
        <fullName evidence="10">Lysophosphatidic acid synthase</fullName>
        <shortName evidence="10">LPA synthase</shortName>
    </alternativeName>
</protein>
<dbReference type="EC" id="2.3.1.275" evidence="10"/>
<comment type="function">
    <text evidence="10">Catalyzes the transfer of an acyl group from acyl-phosphate (acyl-PO(4)) to glycerol-3-phosphate (G3P) to form lysophosphatidic acid (LPA). This enzyme utilizes acyl-phosphate as fatty acyl donor, but not acyl-CoA or acyl-ACP.</text>
</comment>
<comment type="catalytic activity">
    <reaction evidence="10">
        <text>an acyl phosphate + sn-glycerol 3-phosphate = a 1-acyl-sn-glycero-3-phosphate + phosphate</text>
        <dbReference type="Rhea" id="RHEA:34075"/>
        <dbReference type="ChEBI" id="CHEBI:43474"/>
        <dbReference type="ChEBI" id="CHEBI:57597"/>
        <dbReference type="ChEBI" id="CHEBI:57970"/>
        <dbReference type="ChEBI" id="CHEBI:59918"/>
        <dbReference type="EC" id="2.3.1.275"/>
    </reaction>
</comment>
<dbReference type="Proteomes" id="UP000613160">
    <property type="component" value="Unassembled WGS sequence"/>
</dbReference>
<feature type="transmembrane region" description="Helical" evidence="10">
    <location>
        <begin position="118"/>
        <end position="141"/>
    </location>
</feature>
<evidence type="ECO:0000256" key="2">
    <source>
        <dbReference type="ARBA" id="ARBA00022516"/>
    </source>
</evidence>
<evidence type="ECO:0000256" key="6">
    <source>
        <dbReference type="ARBA" id="ARBA00023098"/>
    </source>
</evidence>
<feature type="transmembrane region" description="Helical" evidence="10">
    <location>
        <begin position="147"/>
        <end position="180"/>
    </location>
</feature>
<evidence type="ECO:0000256" key="10">
    <source>
        <dbReference type="HAMAP-Rule" id="MF_01043"/>
    </source>
</evidence>
<dbReference type="NCBIfam" id="TIGR00023">
    <property type="entry name" value="glycerol-3-phosphate 1-O-acyltransferase PlsY"/>
    <property type="match status" value="1"/>
</dbReference>
<dbReference type="GO" id="GO:0008654">
    <property type="term" value="P:phospholipid biosynthetic process"/>
    <property type="evidence" value="ECO:0007669"/>
    <property type="project" value="UniProtKB-UniRule"/>
</dbReference>
<comment type="similarity">
    <text evidence="10">Belongs to the PlsY family.</text>
</comment>
<organism evidence="11 12">
    <name type="scientific">Aureimonas glaciei</name>
    <dbReference type="NCBI Taxonomy" id="1776957"/>
    <lineage>
        <taxon>Bacteria</taxon>
        <taxon>Pseudomonadati</taxon>
        <taxon>Pseudomonadota</taxon>
        <taxon>Alphaproteobacteria</taxon>
        <taxon>Hyphomicrobiales</taxon>
        <taxon>Aurantimonadaceae</taxon>
        <taxon>Aureimonas</taxon>
    </lineage>
</organism>
<dbReference type="PANTHER" id="PTHR30309:SF0">
    <property type="entry name" value="GLYCEROL-3-PHOSPHATE ACYLTRANSFERASE-RELATED"/>
    <property type="match status" value="1"/>
</dbReference>
<dbReference type="Pfam" id="PF02660">
    <property type="entry name" value="G3P_acyltransf"/>
    <property type="match status" value="1"/>
</dbReference>
<reference evidence="11" key="1">
    <citation type="journal article" date="2014" name="Int. J. Syst. Evol. Microbiol.">
        <title>Complete genome sequence of Corynebacterium casei LMG S-19264T (=DSM 44701T), isolated from a smear-ripened cheese.</title>
        <authorList>
            <consortium name="US DOE Joint Genome Institute (JGI-PGF)"/>
            <person name="Walter F."/>
            <person name="Albersmeier A."/>
            <person name="Kalinowski J."/>
            <person name="Ruckert C."/>
        </authorList>
    </citation>
    <scope>NUCLEOTIDE SEQUENCE</scope>
    <source>
        <strain evidence="11">CGMCC 1.15493</strain>
    </source>
</reference>
<comment type="caution">
    <text evidence="11">The sequence shown here is derived from an EMBL/GenBank/DDBJ whole genome shotgun (WGS) entry which is preliminary data.</text>
</comment>
<keyword evidence="4 10" id="KW-0812">Transmembrane</keyword>
<keyword evidence="2 10" id="KW-0444">Lipid biosynthesis</keyword>
<keyword evidence="8 10" id="KW-0594">Phospholipid biosynthesis</keyword>
<dbReference type="AlphaFoldDB" id="A0A916Y0H1"/>
<comment type="subcellular location">
    <subcellularLocation>
        <location evidence="10">Cell membrane</location>
        <topology evidence="10">Multi-pass membrane protein</topology>
    </subcellularLocation>
</comment>
<comment type="pathway">
    <text evidence="10">Lipid metabolism; phospholipid metabolism.</text>
</comment>
<name>A0A916Y0H1_9HYPH</name>
<keyword evidence="12" id="KW-1185">Reference proteome</keyword>
<evidence type="ECO:0000256" key="8">
    <source>
        <dbReference type="ARBA" id="ARBA00023209"/>
    </source>
</evidence>
<dbReference type="InterPro" id="IPR003811">
    <property type="entry name" value="G3P_acylTferase_PlsY"/>
</dbReference>
<keyword evidence="5 10" id="KW-1133">Transmembrane helix</keyword>
<evidence type="ECO:0000256" key="5">
    <source>
        <dbReference type="ARBA" id="ARBA00022989"/>
    </source>
</evidence>
<comment type="subunit">
    <text evidence="10">Probably interacts with PlsX.</text>
</comment>
<gene>
    <name evidence="10 11" type="primary">plsY</name>
    <name evidence="11" type="ORF">GCM10011335_30730</name>
</gene>
<dbReference type="HAMAP" id="MF_01043">
    <property type="entry name" value="PlsY"/>
    <property type="match status" value="1"/>
</dbReference>
<feature type="transmembrane region" description="Helical" evidence="10">
    <location>
        <begin position="6"/>
        <end position="30"/>
    </location>
</feature>
<evidence type="ECO:0000256" key="9">
    <source>
        <dbReference type="ARBA" id="ARBA00023264"/>
    </source>
</evidence>
<proteinExistence type="inferred from homology"/>
<keyword evidence="9 10" id="KW-1208">Phospholipid metabolism</keyword>
<dbReference type="PANTHER" id="PTHR30309">
    <property type="entry name" value="INNER MEMBRANE PROTEIN YGIH"/>
    <property type="match status" value="1"/>
</dbReference>
<dbReference type="GO" id="GO:0005886">
    <property type="term" value="C:plasma membrane"/>
    <property type="evidence" value="ECO:0007669"/>
    <property type="project" value="UniProtKB-SubCell"/>
</dbReference>
<evidence type="ECO:0000256" key="3">
    <source>
        <dbReference type="ARBA" id="ARBA00022679"/>
    </source>
</evidence>
<keyword evidence="1 10" id="KW-1003">Cell membrane</keyword>
<keyword evidence="11" id="KW-0012">Acyltransferase</keyword>
<feature type="transmembrane region" description="Helical" evidence="10">
    <location>
        <begin position="88"/>
        <end position="106"/>
    </location>
</feature>
<dbReference type="EMBL" id="BMJJ01000007">
    <property type="protein sequence ID" value="GGD25639.1"/>
    <property type="molecule type" value="Genomic_DNA"/>
</dbReference>
<evidence type="ECO:0000256" key="4">
    <source>
        <dbReference type="ARBA" id="ARBA00022692"/>
    </source>
</evidence>
<sequence length="201" mass="20755">MLEDHGSWVAISGLFVLGYFSGTIPFGLLLTRLFGLGDLRSIGSGNIGATNALRTGNKLLAALTLVGDVLKGTVPVLIGWQFGELPAAAAGLGAFLGHLFPVWLGFKGGKGVATYIGILLGFAPIGVAVFAVVWLGMAAIFRYSSLAALAATLVVPIAYLALGNQPAALLTGLLTLIVYVKHRPNIERLLKGTEGKIGAKG</sequence>
<keyword evidence="7 10" id="KW-0472">Membrane</keyword>
<dbReference type="RefSeq" id="WP_188852224.1">
    <property type="nucleotide sequence ID" value="NZ_BMJJ01000007.1"/>
</dbReference>
<accession>A0A916Y0H1</accession>
<dbReference type="GO" id="GO:0043772">
    <property type="term" value="F:acyl-phosphate glycerol-3-phosphate acyltransferase activity"/>
    <property type="evidence" value="ECO:0007669"/>
    <property type="project" value="UniProtKB-UniRule"/>
</dbReference>